<evidence type="ECO:0000313" key="2">
    <source>
        <dbReference type="Proteomes" id="UP000822688"/>
    </source>
</evidence>
<accession>A0A8T0HIT5</accession>
<proteinExistence type="predicted"/>
<keyword evidence="2" id="KW-1185">Reference proteome</keyword>
<name>A0A8T0HIT5_CERPU</name>
<dbReference type="Proteomes" id="UP000822688">
    <property type="component" value="Chromosome 6"/>
</dbReference>
<comment type="caution">
    <text evidence="1">The sequence shown here is derived from an EMBL/GenBank/DDBJ whole genome shotgun (WGS) entry which is preliminary data.</text>
</comment>
<dbReference type="AlphaFoldDB" id="A0A8T0HIT5"/>
<dbReference type="EMBL" id="CM026427">
    <property type="protein sequence ID" value="KAG0569842.1"/>
    <property type="molecule type" value="Genomic_DNA"/>
</dbReference>
<sequence>MPTTDVILCSLRLAFQAIPDGSSLLARHSHQYPKFLTKIAVNISQCPSPASISRNLISVTSFLKPTKSISFYQSVQHMQQSYVAQSHPLKPCKISTHLRNNIT</sequence>
<reference evidence="1 2" key="1">
    <citation type="submission" date="2020-06" db="EMBL/GenBank/DDBJ databases">
        <title>WGS assembly of Ceratodon purpureus strain R40.</title>
        <authorList>
            <person name="Carey S.B."/>
            <person name="Jenkins J."/>
            <person name="Shu S."/>
            <person name="Lovell J.T."/>
            <person name="Sreedasyam A."/>
            <person name="Maumus F."/>
            <person name="Tiley G.P."/>
            <person name="Fernandez-Pozo N."/>
            <person name="Barry K."/>
            <person name="Chen C."/>
            <person name="Wang M."/>
            <person name="Lipzen A."/>
            <person name="Daum C."/>
            <person name="Saski C.A."/>
            <person name="Payton A.C."/>
            <person name="Mcbreen J.C."/>
            <person name="Conrad R.E."/>
            <person name="Kollar L.M."/>
            <person name="Olsson S."/>
            <person name="Huttunen S."/>
            <person name="Landis J.B."/>
            <person name="Wickett N.J."/>
            <person name="Johnson M.G."/>
            <person name="Rensing S.A."/>
            <person name="Grimwood J."/>
            <person name="Schmutz J."/>
            <person name="Mcdaniel S.F."/>
        </authorList>
    </citation>
    <scope>NUCLEOTIDE SEQUENCE [LARGE SCALE GENOMIC DNA]</scope>
    <source>
        <strain evidence="1 2">R40</strain>
    </source>
</reference>
<protein>
    <submittedName>
        <fullName evidence="1">Uncharacterized protein</fullName>
    </submittedName>
</protein>
<organism evidence="1 2">
    <name type="scientific">Ceratodon purpureus</name>
    <name type="common">Fire moss</name>
    <name type="synonym">Dicranum purpureum</name>
    <dbReference type="NCBI Taxonomy" id="3225"/>
    <lineage>
        <taxon>Eukaryota</taxon>
        <taxon>Viridiplantae</taxon>
        <taxon>Streptophyta</taxon>
        <taxon>Embryophyta</taxon>
        <taxon>Bryophyta</taxon>
        <taxon>Bryophytina</taxon>
        <taxon>Bryopsida</taxon>
        <taxon>Dicranidae</taxon>
        <taxon>Pseudoditrichales</taxon>
        <taxon>Ditrichaceae</taxon>
        <taxon>Ceratodon</taxon>
    </lineage>
</organism>
<evidence type="ECO:0000313" key="1">
    <source>
        <dbReference type="EMBL" id="KAG0569842.1"/>
    </source>
</evidence>
<gene>
    <name evidence="1" type="ORF">KC19_6G120000</name>
</gene>